<dbReference type="PANTHER" id="PTHR35011:SF10">
    <property type="entry name" value="TRAP TRANSPORTER SMALL PERMEASE PROTEIN"/>
    <property type="match status" value="1"/>
</dbReference>
<evidence type="ECO:0000256" key="7">
    <source>
        <dbReference type="ARBA" id="ARBA00023136"/>
    </source>
</evidence>
<comment type="function">
    <text evidence="9">Part of the tripartite ATP-independent periplasmic (TRAP) transport system.</text>
</comment>
<gene>
    <name evidence="11" type="ORF">HND93_17625</name>
</gene>
<keyword evidence="2 9" id="KW-0813">Transport</keyword>
<keyword evidence="5 9" id="KW-0812">Transmembrane</keyword>
<protein>
    <recommendedName>
        <fullName evidence="9">TRAP transporter small permease protein</fullName>
    </recommendedName>
</protein>
<evidence type="ECO:0000256" key="9">
    <source>
        <dbReference type="RuleBase" id="RU369079"/>
    </source>
</evidence>
<feature type="transmembrane region" description="Helical" evidence="9">
    <location>
        <begin position="147"/>
        <end position="165"/>
    </location>
</feature>
<keyword evidence="6 9" id="KW-1133">Transmembrane helix</keyword>
<accession>A0ABX2TCL5</accession>
<comment type="subunit">
    <text evidence="9">The complex comprises the extracytoplasmic solute receptor protein and the two transmembrane proteins.</text>
</comment>
<keyword evidence="4 9" id="KW-0997">Cell inner membrane</keyword>
<evidence type="ECO:0000256" key="4">
    <source>
        <dbReference type="ARBA" id="ARBA00022519"/>
    </source>
</evidence>
<evidence type="ECO:0000313" key="11">
    <source>
        <dbReference type="EMBL" id="NYZ21535.1"/>
    </source>
</evidence>
<evidence type="ECO:0000256" key="3">
    <source>
        <dbReference type="ARBA" id="ARBA00022475"/>
    </source>
</evidence>
<keyword evidence="12" id="KW-1185">Reference proteome</keyword>
<dbReference type="InterPro" id="IPR007387">
    <property type="entry name" value="TRAP_DctQ"/>
</dbReference>
<feature type="transmembrane region" description="Helical" evidence="9">
    <location>
        <begin position="100"/>
        <end position="118"/>
    </location>
</feature>
<evidence type="ECO:0000256" key="1">
    <source>
        <dbReference type="ARBA" id="ARBA00004429"/>
    </source>
</evidence>
<name>A0ABX2TCL5_9PROT</name>
<dbReference type="InterPro" id="IPR055348">
    <property type="entry name" value="DctQ"/>
</dbReference>
<sequence length="190" mass="19417">MGGGRRAAERAVAVLDGIAAAVGWIGVALAAAGLLASLALVGYSVAMRYFLNMPVPWTDELVGYLLVAIVMLAAADSLRRGEHIGVDVLTERLGERGRRITAAFGLLSVLVTGAALAVDGWDTVAFTKMLGILSTGYLQMPMHIPQALVPIGGALLALAALAGLARMAVGRPPLEDGGGHGVLPPSAKAE</sequence>
<dbReference type="Proteomes" id="UP000584642">
    <property type="component" value="Unassembled WGS sequence"/>
</dbReference>
<evidence type="ECO:0000256" key="5">
    <source>
        <dbReference type="ARBA" id="ARBA00022692"/>
    </source>
</evidence>
<evidence type="ECO:0000256" key="6">
    <source>
        <dbReference type="ARBA" id="ARBA00022989"/>
    </source>
</evidence>
<keyword evidence="7 9" id="KW-0472">Membrane</keyword>
<comment type="similarity">
    <text evidence="8 9">Belongs to the TRAP transporter small permease family.</text>
</comment>
<proteinExistence type="inferred from homology"/>
<feature type="transmembrane region" description="Helical" evidence="9">
    <location>
        <begin position="12"/>
        <end position="41"/>
    </location>
</feature>
<keyword evidence="3" id="KW-1003">Cell membrane</keyword>
<feature type="transmembrane region" description="Helical" evidence="9">
    <location>
        <begin position="61"/>
        <end position="79"/>
    </location>
</feature>
<comment type="subcellular location">
    <subcellularLocation>
        <location evidence="1 9">Cell inner membrane</location>
        <topology evidence="1 9">Multi-pass membrane protein</topology>
    </subcellularLocation>
</comment>
<comment type="caution">
    <text evidence="11">The sequence shown here is derived from an EMBL/GenBank/DDBJ whole genome shotgun (WGS) entry which is preliminary data.</text>
</comment>
<evidence type="ECO:0000256" key="8">
    <source>
        <dbReference type="ARBA" id="ARBA00038436"/>
    </source>
</evidence>
<dbReference type="RefSeq" id="WP_180283310.1">
    <property type="nucleotide sequence ID" value="NZ_JABFDB010000012.1"/>
</dbReference>
<evidence type="ECO:0000259" key="10">
    <source>
        <dbReference type="Pfam" id="PF04290"/>
    </source>
</evidence>
<dbReference type="PANTHER" id="PTHR35011">
    <property type="entry name" value="2,3-DIKETO-L-GULONATE TRAP TRANSPORTER SMALL PERMEASE PROTEIN YIAM"/>
    <property type="match status" value="1"/>
</dbReference>
<dbReference type="EMBL" id="JABFDB010000012">
    <property type="protein sequence ID" value="NYZ21535.1"/>
    <property type="molecule type" value="Genomic_DNA"/>
</dbReference>
<reference evidence="11 12" key="1">
    <citation type="submission" date="2020-05" db="EMBL/GenBank/DDBJ databases">
        <title>Azospirillum oleiclasticum sp. nov, a nitrogen-fixing and heavy crude oil-emulsifying bacterium isolated from the crude oil of Yumen Oilfield.</title>
        <authorList>
            <person name="Wu D."/>
            <person name="Cai M."/>
            <person name="Zhang X."/>
        </authorList>
    </citation>
    <scope>NUCLEOTIDE SEQUENCE [LARGE SCALE GENOMIC DNA]</scope>
    <source>
        <strain evidence="11 12">ROY-1-1-2</strain>
    </source>
</reference>
<organism evidence="11 12">
    <name type="scientific">Azospirillum oleiclasticum</name>
    <dbReference type="NCBI Taxonomy" id="2735135"/>
    <lineage>
        <taxon>Bacteria</taxon>
        <taxon>Pseudomonadati</taxon>
        <taxon>Pseudomonadota</taxon>
        <taxon>Alphaproteobacteria</taxon>
        <taxon>Rhodospirillales</taxon>
        <taxon>Azospirillaceae</taxon>
        <taxon>Azospirillum</taxon>
    </lineage>
</organism>
<feature type="domain" description="Tripartite ATP-independent periplasmic transporters DctQ component" evidence="10">
    <location>
        <begin position="39"/>
        <end position="167"/>
    </location>
</feature>
<evidence type="ECO:0000313" key="12">
    <source>
        <dbReference type="Proteomes" id="UP000584642"/>
    </source>
</evidence>
<evidence type="ECO:0000256" key="2">
    <source>
        <dbReference type="ARBA" id="ARBA00022448"/>
    </source>
</evidence>
<dbReference type="Pfam" id="PF04290">
    <property type="entry name" value="DctQ"/>
    <property type="match status" value="1"/>
</dbReference>